<dbReference type="PANTHER" id="PTHR20920">
    <property type="entry name" value="RPE-SPONDIN"/>
    <property type="match status" value="1"/>
</dbReference>
<dbReference type="InterPro" id="IPR056801">
    <property type="entry name" value="SBSPON_C"/>
</dbReference>
<dbReference type="PANTHER" id="PTHR20920:SF4">
    <property type="entry name" value="SMB DOMAIN-CONTAINING PROTEIN"/>
    <property type="match status" value="1"/>
</dbReference>
<dbReference type="Proteomes" id="UP000007648">
    <property type="component" value="Unassembled WGS sequence"/>
</dbReference>
<dbReference type="Gene3D" id="2.20.100.10">
    <property type="entry name" value="Thrombospondin type-1 (TSP1) repeat"/>
    <property type="match status" value="1"/>
</dbReference>
<name>G3W1M6_SARHA</name>
<dbReference type="InterPro" id="IPR036383">
    <property type="entry name" value="TSP1_rpt_sf"/>
</dbReference>
<dbReference type="InParanoid" id="G3W1M6"/>
<organism evidence="5 6">
    <name type="scientific">Sarcophilus harrisii</name>
    <name type="common">Tasmanian devil</name>
    <name type="synonym">Sarcophilus laniarius</name>
    <dbReference type="NCBI Taxonomy" id="9305"/>
    <lineage>
        <taxon>Eukaryota</taxon>
        <taxon>Metazoa</taxon>
        <taxon>Chordata</taxon>
        <taxon>Craniata</taxon>
        <taxon>Vertebrata</taxon>
        <taxon>Euteleostomi</taxon>
        <taxon>Mammalia</taxon>
        <taxon>Metatheria</taxon>
        <taxon>Dasyuromorphia</taxon>
        <taxon>Dasyuridae</taxon>
        <taxon>Sarcophilus</taxon>
    </lineage>
</organism>
<dbReference type="InterPro" id="IPR036024">
    <property type="entry name" value="Somatomedin_B-like_dom_sf"/>
</dbReference>
<dbReference type="STRING" id="9305.ENSSHAP00000009331"/>
<evidence type="ECO:0000256" key="1">
    <source>
        <dbReference type="ARBA" id="ARBA00022729"/>
    </source>
</evidence>
<evidence type="ECO:0000313" key="6">
    <source>
        <dbReference type="Proteomes" id="UP000007648"/>
    </source>
</evidence>
<dbReference type="GeneTree" id="ENSGT00390000008325"/>
<accession>G3W1M6</accession>
<feature type="domain" description="SMB" evidence="4">
    <location>
        <begin position="58"/>
        <end position="111"/>
    </location>
</feature>
<reference evidence="5" key="3">
    <citation type="submission" date="2025-09" db="UniProtKB">
        <authorList>
            <consortium name="Ensembl"/>
        </authorList>
    </citation>
    <scope>IDENTIFICATION</scope>
</reference>
<gene>
    <name evidence="5" type="primary">LOC111718587</name>
</gene>
<evidence type="ECO:0000259" key="4">
    <source>
        <dbReference type="PROSITE" id="PS50958"/>
    </source>
</evidence>
<reference evidence="5 6" key="1">
    <citation type="journal article" date="2011" name="Proc. Natl. Acad. Sci. U.S.A.">
        <title>Genetic diversity and population structure of the endangered marsupial Sarcophilus harrisii (Tasmanian devil).</title>
        <authorList>
            <person name="Miller W."/>
            <person name="Hayes V.M."/>
            <person name="Ratan A."/>
            <person name="Petersen D.C."/>
            <person name="Wittekindt N.E."/>
            <person name="Miller J."/>
            <person name="Walenz B."/>
            <person name="Knight J."/>
            <person name="Qi J."/>
            <person name="Zhao F."/>
            <person name="Wang Q."/>
            <person name="Bedoya-Reina O.C."/>
            <person name="Katiyar N."/>
            <person name="Tomsho L.P."/>
            <person name="Kasson L.M."/>
            <person name="Hardie R.A."/>
            <person name="Woodbridge P."/>
            <person name="Tindall E.A."/>
            <person name="Bertelsen M.F."/>
            <person name="Dixon D."/>
            <person name="Pyecroft S."/>
            <person name="Helgen K.M."/>
            <person name="Lesk A.M."/>
            <person name="Pringle T.H."/>
            <person name="Patterson N."/>
            <person name="Zhang Y."/>
            <person name="Kreiss A."/>
            <person name="Woods G.M."/>
            <person name="Jones M.E."/>
            <person name="Schuster S.C."/>
        </authorList>
    </citation>
    <scope>NUCLEOTIDE SEQUENCE [LARGE SCALE GENOMIC DNA]</scope>
</reference>
<dbReference type="SUPFAM" id="SSF90188">
    <property type="entry name" value="Somatomedin B domain"/>
    <property type="match status" value="1"/>
</dbReference>
<dbReference type="PROSITE" id="PS00524">
    <property type="entry name" value="SMB_1"/>
    <property type="match status" value="1"/>
</dbReference>
<evidence type="ECO:0000256" key="2">
    <source>
        <dbReference type="ARBA" id="ARBA00023157"/>
    </source>
</evidence>
<dbReference type="Pfam" id="PF25031">
    <property type="entry name" value="SBSPON_C"/>
    <property type="match status" value="1"/>
</dbReference>
<dbReference type="Pfam" id="PF19028">
    <property type="entry name" value="TSP1_spondin"/>
    <property type="match status" value="1"/>
</dbReference>
<keyword evidence="6" id="KW-1185">Reference proteome</keyword>
<dbReference type="InterPro" id="IPR039942">
    <property type="entry name" value="SBSPO"/>
</dbReference>
<dbReference type="HOGENOM" id="CLU_058116_1_1_1"/>
<keyword evidence="3" id="KW-0325">Glycoprotein</keyword>
<dbReference type="Ensembl" id="ENSSHAT00000009412.2">
    <property type="protein sequence ID" value="ENSSHAP00000009331.2"/>
    <property type="gene ID" value="ENSSHAG00000008072.2"/>
</dbReference>
<dbReference type="eggNOG" id="ENOG502QV8I">
    <property type="taxonomic scope" value="Eukaryota"/>
</dbReference>
<keyword evidence="1" id="KW-0732">Signal</keyword>
<evidence type="ECO:0000256" key="3">
    <source>
        <dbReference type="ARBA" id="ARBA00023180"/>
    </source>
</evidence>
<dbReference type="SUPFAM" id="SSF82895">
    <property type="entry name" value="TSP-1 type 1 repeat"/>
    <property type="match status" value="1"/>
</dbReference>
<reference evidence="5" key="2">
    <citation type="submission" date="2025-08" db="UniProtKB">
        <authorList>
            <consortium name="Ensembl"/>
        </authorList>
    </citation>
    <scope>IDENTIFICATION</scope>
</reference>
<dbReference type="SMART" id="SM00209">
    <property type="entry name" value="TSP1"/>
    <property type="match status" value="1"/>
</dbReference>
<evidence type="ECO:0000313" key="5">
    <source>
        <dbReference type="Ensembl" id="ENSSHAP00000009331.2"/>
    </source>
</evidence>
<dbReference type="AlphaFoldDB" id="G3W1M6"/>
<dbReference type="Pfam" id="PF01033">
    <property type="entry name" value="Somatomedin_B"/>
    <property type="match status" value="1"/>
</dbReference>
<proteinExistence type="predicted"/>
<protein>
    <recommendedName>
        <fullName evidence="4">SMB domain-containing protein</fullName>
    </recommendedName>
</protein>
<dbReference type="PROSITE" id="PS50092">
    <property type="entry name" value="TSP1"/>
    <property type="match status" value="1"/>
</dbReference>
<dbReference type="Gene3D" id="4.10.410.20">
    <property type="match status" value="1"/>
</dbReference>
<keyword evidence="2" id="KW-1015">Disulfide bond</keyword>
<dbReference type="InterPro" id="IPR001212">
    <property type="entry name" value="Somatomedin_B_dom"/>
</dbReference>
<dbReference type="PROSITE" id="PS50958">
    <property type="entry name" value="SMB_2"/>
    <property type="match status" value="1"/>
</dbReference>
<dbReference type="InterPro" id="IPR044004">
    <property type="entry name" value="TSP1_spondin_dom"/>
</dbReference>
<sequence length="297" mass="32486">MRCLLPPSLPPIPSPLQFLTGLSGRRGIPSDMVHSAVLAWVWALALGVVPGVQAGCADLGRCCQGRDLTCVSRGWTAAGPSLEPQPCYCDQACSGAGDCCPDYGSACPAVTCAVSEWSGWSRCIEPCTVTFRVRRREVLREPRNGGGPCPALEERAGCVEYWSDQGVECKQALIPALITTGAFRTWRKKRAVALERKSAGYCVMFELVTITMGCFQTRAPYTQWMRYLSQGHTLCVLCEPPALDMRSLRCYGDGEGSRGDQLLQWQAVGNPSCRGTWKRFQQLEACSCPDVHSFLFV</sequence>
<dbReference type="InterPro" id="IPR000884">
    <property type="entry name" value="TSP1_rpt"/>
</dbReference>